<organism evidence="2 3">
    <name type="scientific">Pleurodeles waltl</name>
    <name type="common">Iberian ribbed newt</name>
    <dbReference type="NCBI Taxonomy" id="8319"/>
    <lineage>
        <taxon>Eukaryota</taxon>
        <taxon>Metazoa</taxon>
        <taxon>Chordata</taxon>
        <taxon>Craniata</taxon>
        <taxon>Vertebrata</taxon>
        <taxon>Euteleostomi</taxon>
        <taxon>Amphibia</taxon>
        <taxon>Batrachia</taxon>
        <taxon>Caudata</taxon>
        <taxon>Salamandroidea</taxon>
        <taxon>Salamandridae</taxon>
        <taxon>Pleurodelinae</taxon>
        <taxon>Pleurodeles</taxon>
    </lineage>
</organism>
<protein>
    <submittedName>
        <fullName evidence="2">Uncharacterized protein</fullName>
    </submittedName>
</protein>
<name>A0AAV7QZG3_PLEWA</name>
<feature type="compositionally biased region" description="Basic and acidic residues" evidence="1">
    <location>
        <begin position="1"/>
        <end position="12"/>
    </location>
</feature>
<feature type="region of interest" description="Disordered" evidence="1">
    <location>
        <begin position="34"/>
        <end position="53"/>
    </location>
</feature>
<accession>A0AAV7QZG3</accession>
<keyword evidence="3" id="KW-1185">Reference proteome</keyword>
<proteinExistence type="predicted"/>
<evidence type="ECO:0000313" key="3">
    <source>
        <dbReference type="Proteomes" id="UP001066276"/>
    </source>
</evidence>
<comment type="caution">
    <text evidence="2">The sequence shown here is derived from an EMBL/GenBank/DDBJ whole genome shotgun (WGS) entry which is preliminary data.</text>
</comment>
<reference evidence="2" key="1">
    <citation type="journal article" date="2022" name="bioRxiv">
        <title>Sequencing and chromosome-scale assembly of the giantPleurodeles waltlgenome.</title>
        <authorList>
            <person name="Brown T."/>
            <person name="Elewa A."/>
            <person name="Iarovenko S."/>
            <person name="Subramanian E."/>
            <person name="Araus A.J."/>
            <person name="Petzold A."/>
            <person name="Susuki M."/>
            <person name="Suzuki K.-i.T."/>
            <person name="Hayashi T."/>
            <person name="Toyoda A."/>
            <person name="Oliveira C."/>
            <person name="Osipova E."/>
            <person name="Leigh N.D."/>
            <person name="Simon A."/>
            <person name="Yun M.H."/>
        </authorList>
    </citation>
    <scope>NUCLEOTIDE SEQUENCE</scope>
    <source>
        <strain evidence="2">20211129_DDA</strain>
        <tissue evidence="2">Liver</tissue>
    </source>
</reference>
<dbReference type="AlphaFoldDB" id="A0AAV7QZG3"/>
<sequence length="104" mass="11331">MQREKSVTEREPLAPPHNVRFKETKLTRCFRGTARMTGGEHGAQGAPSPRDNRIIRSSCQVATKSEAGDSISGGTDKIDHISASRHAAFAASTHLLYPSRTTLQ</sequence>
<evidence type="ECO:0000313" key="2">
    <source>
        <dbReference type="EMBL" id="KAJ1145269.1"/>
    </source>
</evidence>
<gene>
    <name evidence="2" type="ORF">NDU88_011560</name>
</gene>
<dbReference type="EMBL" id="JANPWB010000010">
    <property type="protein sequence ID" value="KAJ1145269.1"/>
    <property type="molecule type" value="Genomic_DNA"/>
</dbReference>
<evidence type="ECO:0000256" key="1">
    <source>
        <dbReference type="SAM" id="MobiDB-lite"/>
    </source>
</evidence>
<feature type="region of interest" description="Disordered" evidence="1">
    <location>
        <begin position="1"/>
        <end position="20"/>
    </location>
</feature>
<dbReference type="Proteomes" id="UP001066276">
    <property type="component" value="Chromosome 6"/>
</dbReference>